<name>A0A0D3IQS5_EMIH1</name>
<sequence>MLPLGGAVRKAWGKSDYGFPCCWGTLSESFAKLGDSIFFGARRKRPRFAEMCRRAPDGSALYVSQFMSASVSWRGVTLTQTAAFPDHPATTSTLRLRVPPGAASRFSLRVRVPGWLVDGSGAVTVNGEPVGARLSPSTFLSLDRVWADGDEVVLAYPMRLQAERLNDHHPEHNATFAFLYGPLVLAGVHLTSDIFVPRGGQAYRTDPSAFLRRNATDSLEFEAVAAGGAKAKLIPLYRVVDETYVAYFMTAGTKPPQPKVVYCPHSAGATAQYEPAVDDGDALLVSRGPPSAPAREQHVITSRGVHWRLRDGELRAEPADEAPAPAQARPVAT</sequence>
<dbReference type="EnsemblProtists" id="EOD13610">
    <property type="protein sequence ID" value="EOD13610"/>
    <property type="gene ID" value="EMIHUDRAFT_422058"/>
</dbReference>
<evidence type="ECO:0000259" key="2">
    <source>
        <dbReference type="Pfam" id="PF20736"/>
    </source>
</evidence>
<dbReference type="PANTHER" id="PTHR31151:SF0">
    <property type="entry name" value="PROLINE-TRNA LIGASE (DUF1680)"/>
    <property type="match status" value="1"/>
</dbReference>
<reference evidence="4" key="1">
    <citation type="journal article" date="2013" name="Nature">
        <title>Pan genome of the phytoplankton Emiliania underpins its global distribution.</title>
        <authorList>
            <person name="Read B.A."/>
            <person name="Kegel J."/>
            <person name="Klute M.J."/>
            <person name="Kuo A."/>
            <person name="Lefebvre S.C."/>
            <person name="Maumus F."/>
            <person name="Mayer C."/>
            <person name="Miller J."/>
            <person name="Monier A."/>
            <person name="Salamov A."/>
            <person name="Young J."/>
            <person name="Aguilar M."/>
            <person name="Claverie J.M."/>
            <person name="Frickenhaus S."/>
            <person name="Gonzalez K."/>
            <person name="Herman E.K."/>
            <person name="Lin Y.C."/>
            <person name="Napier J."/>
            <person name="Ogata H."/>
            <person name="Sarno A.F."/>
            <person name="Shmutz J."/>
            <person name="Schroeder D."/>
            <person name="de Vargas C."/>
            <person name="Verret F."/>
            <person name="von Dassow P."/>
            <person name="Valentin K."/>
            <person name="Van de Peer Y."/>
            <person name="Wheeler G."/>
            <person name="Dacks J.B."/>
            <person name="Delwiche C.F."/>
            <person name="Dyhrman S.T."/>
            <person name="Glockner G."/>
            <person name="John U."/>
            <person name="Richards T."/>
            <person name="Worden A.Z."/>
            <person name="Zhang X."/>
            <person name="Grigoriev I.V."/>
            <person name="Allen A.E."/>
            <person name="Bidle K."/>
            <person name="Borodovsky M."/>
            <person name="Bowler C."/>
            <person name="Brownlee C."/>
            <person name="Cock J.M."/>
            <person name="Elias M."/>
            <person name="Gladyshev V.N."/>
            <person name="Groth M."/>
            <person name="Guda C."/>
            <person name="Hadaegh A."/>
            <person name="Iglesias-Rodriguez M.D."/>
            <person name="Jenkins J."/>
            <person name="Jones B.M."/>
            <person name="Lawson T."/>
            <person name="Leese F."/>
            <person name="Lindquist E."/>
            <person name="Lobanov A."/>
            <person name="Lomsadze A."/>
            <person name="Malik S.B."/>
            <person name="Marsh M.E."/>
            <person name="Mackinder L."/>
            <person name="Mock T."/>
            <person name="Mueller-Roeber B."/>
            <person name="Pagarete A."/>
            <person name="Parker M."/>
            <person name="Probert I."/>
            <person name="Quesneville H."/>
            <person name="Raines C."/>
            <person name="Rensing S.A."/>
            <person name="Riano-Pachon D.M."/>
            <person name="Richier S."/>
            <person name="Rokitta S."/>
            <person name="Shiraiwa Y."/>
            <person name="Soanes D.M."/>
            <person name="van der Giezen M."/>
            <person name="Wahlund T.M."/>
            <person name="Williams B."/>
            <person name="Wilson W."/>
            <person name="Wolfe G."/>
            <person name="Wurch L.L."/>
        </authorList>
    </citation>
    <scope>NUCLEOTIDE SEQUENCE</scope>
</reference>
<dbReference type="HOGENOM" id="CLU_835310_0_0_1"/>
<reference evidence="3" key="2">
    <citation type="submission" date="2024-10" db="UniProtKB">
        <authorList>
            <consortium name="EnsemblProtists"/>
        </authorList>
    </citation>
    <scope>IDENTIFICATION</scope>
</reference>
<feature type="domain" description="Non-reducing end beta-L-arabinofuranosidase-like GH127 middle" evidence="2">
    <location>
        <begin position="61"/>
        <end position="158"/>
    </location>
</feature>
<dbReference type="InterPro" id="IPR049046">
    <property type="entry name" value="Beta-AFase-like_GH127_middle"/>
</dbReference>
<proteinExistence type="predicted"/>
<dbReference type="eggNOG" id="ENOG502QRCI">
    <property type="taxonomic scope" value="Eukaryota"/>
</dbReference>
<evidence type="ECO:0000256" key="1">
    <source>
        <dbReference type="SAM" id="MobiDB-lite"/>
    </source>
</evidence>
<feature type="compositionally biased region" description="Low complexity" evidence="1">
    <location>
        <begin position="321"/>
        <end position="333"/>
    </location>
</feature>
<dbReference type="PANTHER" id="PTHR31151">
    <property type="entry name" value="PROLINE-TRNA LIGASE (DUF1680)"/>
    <property type="match status" value="1"/>
</dbReference>
<accession>A0A0D3IQS5</accession>
<dbReference type="RefSeq" id="XP_005766039.1">
    <property type="nucleotide sequence ID" value="XM_005765982.1"/>
</dbReference>
<dbReference type="Pfam" id="PF20736">
    <property type="entry name" value="Glyco_hydro127M"/>
    <property type="match status" value="1"/>
</dbReference>
<dbReference type="KEGG" id="ehx:EMIHUDRAFT_422058"/>
<evidence type="ECO:0000313" key="4">
    <source>
        <dbReference type="Proteomes" id="UP000013827"/>
    </source>
</evidence>
<protein>
    <recommendedName>
        <fullName evidence="2">Non-reducing end beta-L-arabinofuranosidase-like GH127 middle domain-containing protein</fullName>
    </recommendedName>
</protein>
<evidence type="ECO:0000313" key="3">
    <source>
        <dbReference type="EnsemblProtists" id="EOD13610"/>
    </source>
</evidence>
<dbReference type="Proteomes" id="UP000013827">
    <property type="component" value="Unassembled WGS sequence"/>
</dbReference>
<dbReference type="GeneID" id="17259691"/>
<dbReference type="PaxDb" id="2903-EOD13610"/>
<dbReference type="AlphaFoldDB" id="A0A0D3IQS5"/>
<organism evidence="3 4">
    <name type="scientific">Emiliania huxleyi (strain CCMP1516)</name>
    <dbReference type="NCBI Taxonomy" id="280463"/>
    <lineage>
        <taxon>Eukaryota</taxon>
        <taxon>Haptista</taxon>
        <taxon>Haptophyta</taxon>
        <taxon>Prymnesiophyceae</taxon>
        <taxon>Isochrysidales</taxon>
        <taxon>Noelaerhabdaceae</taxon>
        <taxon>Emiliania</taxon>
    </lineage>
</organism>
<feature type="region of interest" description="Disordered" evidence="1">
    <location>
        <begin position="314"/>
        <end position="333"/>
    </location>
</feature>
<keyword evidence="4" id="KW-1185">Reference proteome</keyword>